<evidence type="ECO:0000313" key="10">
    <source>
        <dbReference type="Proteomes" id="UP000243686"/>
    </source>
</evidence>
<gene>
    <name evidence="9" type="ORF">X801_07448</name>
</gene>
<dbReference type="PANTHER" id="PTHR45711:SF6">
    <property type="entry name" value="CHLORIDE CHANNEL PROTEIN"/>
    <property type="match status" value="1"/>
</dbReference>
<evidence type="ECO:0000256" key="6">
    <source>
        <dbReference type="ARBA" id="ARBA00023136"/>
    </source>
</evidence>
<evidence type="ECO:0000313" key="9">
    <source>
        <dbReference type="EMBL" id="OON16727.1"/>
    </source>
</evidence>
<evidence type="ECO:0000256" key="3">
    <source>
        <dbReference type="ARBA" id="ARBA00022692"/>
    </source>
</evidence>
<evidence type="ECO:0000256" key="8">
    <source>
        <dbReference type="SAM" id="Phobius"/>
    </source>
</evidence>
<dbReference type="Gene3D" id="1.10.3080.10">
    <property type="entry name" value="Clc chloride channel"/>
    <property type="match status" value="1"/>
</dbReference>
<dbReference type="PANTHER" id="PTHR45711">
    <property type="entry name" value="CHLORIDE CHANNEL PROTEIN"/>
    <property type="match status" value="1"/>
</dbReference>
<feature type="non-terminal residue" evidence="9">
    <location>
        <position position="251"/>
    </location>
</feature>
<keyword evidence="6 8" id="KW-0472">Membrane</keyword>
<proteinExistence type="predicted"/>
<dbReference type="GO" id="GO:0005769">
    <property type="term" value="C:early endosome"/>
    <property type="evidence" value="ECO:0007669"/>
    <property type="project" value="TreeGrafter"/>
</dbReference>
<dbReference type="Pfam" id="PF00654">
    <property type="entry name" value="Voltage_CLC"/>
    <property type="match status" value="1"/>
</dbReference>
<evidence type="ECO:0000256" key="1">
    <source>
        <dbReference type="ARBA" id="ARBA00004141"/>
    </source>
</evidence>
<feature type="transmembrane region" description="Helical" evidence="8">
    <location>
        <begin position="93"/>
        <end position="117"/>
    </location>
</feature>
<accession>A0A1S8WQN7</accession>
<sequence length="251" mass="27671">MARASDLSSGLFGREMGTFRDDPYDEHLSVPSLSHVVLTISDWDLSLSYHCFTGFGTLGSHEQGVWKCVVGSGGYAQSHAVQESESLDGGHTILSASAAAGVAVAFGAPIGGVLFSLEEASYYFPMKTMFRSFFCAMVSANVLRMLNPYGSDTMIMFSVDYKAQWHILELLPFAFLGLLGGIFGTIFNRMNLFICRLRKSTWLGRYPVREVLIVTLVTAVVSFPHVYLRMNTSELIRLLVTQCSPDDDMSI</sequence>
<keyword evidence="7" id="KW-0868">Chloride</keyword>
<feature type="transmembrane region" description="Helical" evidence="8">
    <location>
        <begin position="166"/>
        <end position="187"/>
    </location>
</feature>
<keyword evidence="3 8" id="KW-0812">Transmembrane</keyword>
<dbReference type="Proteomes" id="UP000243686">
    <property type="component" value="Unassembled WGS sequence"/>
</dbReference>
<name>A0A1S8WQN7_OPIVI</name>
<dbReference type="GO" id="GO:0005794">
    <property type="term" value="C:Golgi apparatus"/>
    <property type="evidence" value="ECO:0007669"/>
    <property type="project" value="TreeGrafter"/>
</dbReference>
<reference evidence="9 10" key="1">
    <citation type="submission" date="2015-03" db="EMBL/GenBank/DDBJ databases">
        <title>Draft genome of the nematode, Opisthorchis viverrini.</title>
        <authorList>
            <person name="Mitreva M."/>
        </authorList>
    </citation>
    <scope>NUCLEOTIDE SEQUENCE [LARGE SCALE GENOMIC DNA]</scope>
    <source>
        <strain evidence="9">Khon Kaen</strain>
    </source>
</reference>
<evidence type="ECO:0000256" key="7">
    <source>
        <dbReference type="ARBA" id="ARBA00023214"/>
    </source>
</evidence>
<comment type="subcellular location">
    <subcellularLocation>
        <location evidence="1">Membrane</location>
        <topology evidence="1">Multi-pass membrane protein</topology>
    </subcellularLocation>
</comment>
<protein>
    <submittedName>
        <fullName evidence="9">Chloride transporter, ClC family</fullName>
    </submittedName>
</protein>
<dbReference type="SUPFAM" id="SSF81340">
    <property type="entry name" value="Clc chloride channel"/>
    <property type="match status" value="1"/>
</dbReference>
<dbReference type="GO" id="GO:0005886">
    <property type="term" value="C:plasma membrane"/>
    <property type="evidence" value="ECO:0007669"/>
    <property type="project" value="TreeGrafter"/>
</dbReference>
<evidence type="ECO:0000256" key="5">
    <source>
        <dbReference type="ARBA" id="ARBA00023065"/>
    </source>
</evidence>
<keyword evidence="5" id="KW-0406">Ion transport</keyword>
<evidence type="ECO:0000256" key="2">
    <source>
        <dbReference type="ARBA" id="ARBA00022448"/>
    </source>
</evidence>
<dbReference type="EMBL" id="KV896652">
    <property type="protein sequence ID" value="OON16727.1"/>
    <property type="molecule type" value="Genomic_DNA"/>
</dbReference>
<evidence type="ECO:0000256" key="4">
    <source>
        <dbReference type="ARBA" id="ARBA00022989"/>
    </source>
</evidence>
<keyword evidence="10" id="KW-1185">Reference proteome</keyword>
<organism evidence="9 10">
    <name type="scientific">Opisthorchis viverrini</name>
    <name type="common">Southeast Asian liver fluke</name>
    <dbReference type="NCBI Taxonomy" id="6198"/>
    <lineage>
        <taxon>Eukaryota</taxon>
        <taxon>Metazoa</taxon>
        <taxon>Spiralia</taxon>
        <taxon>Lophotrochozoa</taxon>
        <taxon>Platyhelminthes</taxon>
        <taxon>Trematoda</taxon>
        <taxon>Digenea</taxon>
        <taxon>Opisthorchiida</taxon>
        <taxon>Opisthorchiata</taxon>
        <taxon>Opisthorchiidae</taxon>
        <taxon>Opisthorchis</taxon>
    </lineage>
</organism>
<dbReference type="AlphaFoldDB" id="A0A1S8WQN7"/>
<dbReference type="GO" id="GO:0005247">
    <property type="term" value="F:voltage-gated chloride channel activity"/>
    <property type="evidence" value="ECO:0007669"/>
    <property type="project" value="TreeGrafter"/>
</dbReference>
<dbReference type="InterPro" id="IPR014743">
    <property type="entry name" value="Cl-channel_core"/>
</dbReference>
<keyword evidence="4 8" id="KW-1133">Transmembrane helix</keyword>
<dbReference type="InterPro" id="IPR001807">
    <property type="entry name" value="ClC"/>
</dbReference>
<keyword evidence="2" id="KW-0813">Transport</keyword>
<feature type="transmembrane region" description="Helical" evidence="8">
    <location>
        <begin position="129"/>
        <end position="146"/>
    </location>
</feature>
<feature type="transmembrane region" description="Helical" evidence="8">
    <location>
        <begin position="208"/>
        <end position="228"/>
    </location>
</feature>